<keyword evidence="3" id="KW-1185">Reference proteome</keyword>
<dbReference type="AlphaFoldDB" id="A0A0J1ECS3"/>
<dbReference type="Proteomes" id="UP000036367">
    <property type="component" value="Unassembled WGS sequence"/>
</dbReference>
<evidence type="ECO:0008006" key="4">
    <source>
        <dbReference type="Google" id="ProtNLM"/>
    </source>
</evidence>
<comment type="caution">
    <text evidence="2">The sequence shown here is derived from an EMBL/GenBank/DDBJ whole genome shotgun (WGS) entry which is preliminary data.</text>
</comment>
<keyword evidence="1" id="KW-0472">Membrane</keyword>
<protein>
    <recommendedName>
        <fullName evidence="4">Transmembrane protein</fullName>
    </recommendedName>
</protein>
<reference evidence="2" key="1">
    <citation type="submission" date="2015-05" db="EMBL/GenBank/DDBJ databases">
        <title>Permanent draft genome of Rhodopirellula islandicus K833.</title>
        <authorList>
            <person name="Kizina J."/>
            <person name="Richter M."/>
            <person name="Glockner F.O."/>
            <person name="Harder J."/>
        </authorList>
    </citation>
    <scope>NUCLEOTIDE SEQUENCE [LARGE SCALE GENOMIC DNA]</scope>
    <source>
        <strain evidence="2">K833</strain>
    </source>
</reference>
<evidence type="ECO:0000313" key="3">
    <source>
        <dbReference type="Proteomes" id="UP000036367"/>
    </source>
</evidence>
<gene>
    <name evidence="2" type="ORF">RISK_004651</name>
</gene>
<evidence type="ECO:0000256" key="1">
    <source>
        <dbReference type="SAM" id="Phobius"/>
    </source>
</evidence>
<name>A0A0J1ECS3_RHOIS</name>
<feature type="transmembrane region" description="Helical" evidence="1">
    <location>
        <begin position="12"/>
        <end position="38"/>
    </location>
</feature>
<sequence>MLNVFGSVFINQYFIGLLSVLFGGGCSVESICAGAAIFHRIVSEPCR</sequence>
<proteinExistence type="predicted"/>
<dbReference type="STRING" id="595434.RISK_004651"/>
<accession>A0A0J1ECS3</accession>
<keyword evidence="1" id="KW-0812">Transmembrane</keyword>
<evidence type="ECO:0000313" key="2">
    <source>
        <dbReference type="EMBL" id="KLU03339.1"/>
    </source>
</evidence>
<keyword evidence="1" id="KW-1133">Transmembrane helix</keyword>
<dbReference type="EMBL" id="LECT01000038">
    <property type="protein sequence ID" value="KLU03339.1"/>
    <property type="molecule type" value="Genomic_DNA"/>
</dbReference>
<organism evidence="2 3">
    <name type="scientific">Rhodopirellula islandica</name>
    <dbReference type="NCBI Taxonomy" id="595434"/>
    <lineage>
        <taxon>Bacteria</taxon>
        <taxon>Pseudomonadati</taxon>
        <taxon>Planctomycetota</taxon>
        <taxon>Planctomycetia</taxon>
        <taxon>Pirellulales</taxon>
        <taxon>Pirellulaceae</taxon>
        <taxon>Rhodopirellula</taxon>
    </lineage>
</organism>